<feature type="compositionally biased region" description="Low complexity" evidence="7">
    <location>
        <begin position="400"/>
        <end position="413"/>
    </location>
</feature>
<dbReference type="SUPFAM" id="SSF55729">
    <property type="entry name" value="Acyl-CoA N-acyltransferases (Nat)"/>
    <property type="match status" value="1"/>
</dbReference>
<dbReference type="AlphaFoldDB" id="A0AAV0G7S0"/>
<proteinExistence type="predicted"/>
<reference evidence="11" key="1">
    <citation type="submission" date="2022-07" db="EMBL/GenBank/DDBJ databases">
        <authorList>
            <person name="Macas J."/>
            <person name="Novak P."/>
            <person name="Neumann P."/>
        </authorList>
    </citation>
    <scope>NUCLEOTIDE SEQUENCE</scope>
</reference>
<dbReference type="PANTHER" id="PTHR46508:SF2">
    <property type="entry name" value="INCREASED DNA METHYLATION 1"/>
    <property type="match status" value="1"/>
</dbReference>
<dbReference type="InterPro" id="IPR056511">
    <property type="entry name" value="IDM1_C"/>
</dbReference>
<dbReference type="InterPro" id="IPR016181">
    <property type="entry name" value="Acyl_CoA_acyltransferase"/>
</dbReference>
<dbReference type="InterPro" id="IPR013083">
    <property type="entry name" value="Znf_RING/FYVE/PHD"/>
</dbReference>
<dbReference type="InterPro" id="IPR011011">
    <property type="entry name" value="Znf_FYVE_PHD"/>
</dbReference>
<accession>A0AAV0G7S0</accession>
<feature type="region of interest" description="Disordered" evidence="7">
    <location>
        <begin position="173"/>
        <end position="203"/>
    </location>
</feature>
<feature type="region of interest" description="Disordered" evidence="7">
    <location>
        <begin position="400"/>
        <end position="428"/>
    </location>
</feature>
<evidence type="ECO:0000256" key="3">
    <source>
        <dbReference type="ARBA" id="ARBA00022771"/>
    </source>
</evidence>
<dbReference type="InterPro" id="IPR002219">
    <property type="entry name" value="PKC_DAG/PE"/>
</dbReference>
<dbReference type="Pfam" id="PF00628">
    <property type="entry name" value="PHD"/>
    <property type="match status" value="1"/>
</dbReference>
<feature type="domain" description="PHD-type" evidence="8">
    <location>
        <begin position="566"/>
        <end position="611"/>
    </location>
</feature>
<comment type="subcellular location">
    <subcellularLocation>
        <location evidence="1">Nucleus</location>
    </subcellularLocation>
</comment>
<keyword evidence="2" id="KW-0479">Metal-binding</keyword>
<dbReference type="InterPro" id="IPR000182">
    <property type="entry name" value="GNAT_dom"/>
</dbReference>
<dbReference type="Pfam" id="PF23209">
    <property type="entry name" value="IDM1_C"/>
    <property type="match status" value="1"/>
</dbReference>
<name>A0AAV0G7S0_9ASTE</name>
<evidence type="ECO:0000256" key="2">
    <source>
        <dbReference type="ARBA" id="ARBA00022723"/>
    </source>
</evidence>
<dbReference type="EMBL" id="CAMAPF010001049">
    <property type="protein sequence ID" value="CAH9143284.1"/>
    <property type="molecule type" value="Genomic_DNA"/>
</dbReference>
<dbReference type="InterPro" id="IPR019786">
    <property type="entry name" value="Zinc_finger_PHD-type_CS"/>
</dbReference>
<dbReference type="PANTHER" id="PTHR46508">
    <property type="entry name" value="PHD FINGER FAMILY PROTEIN"/>
    <property type="match status" value="1"/>
</dbReference>
<dbReference type="Gene3D" id="3.40.630.30">
    <property type="match status" value="1"/>
</dbReference>
<organism evidence="11 12">
    <name type="scientific">Cuscuta epithymum</name>
    <dbReference type="NCBI Taxonomy" id="186058"/>
    <lineage>
        <taxon>Eukaryota</taxon>
        <taxon>Viridiplantae</taxon>
        <taxon>Streptophyta</taxon>
        <taxon>Embryophyta</taxon>
        <taxon>Tracheophyta</taxon>
        <taxon>Spermatophyta</taxon>
        <taxon>Magnoliopsida</taxon>
        <taxon>eudicotyledons</taxon>
        <taxon>Gunneridae</taxon>
        <taxon>Pentapetalae</taxon>
        <taxon>asterids</taxon>
        <taxon>lamiids</taxon>
        <taxon>Solanales</taxon>
        <taxon>Convolvulaceae</taxon>
        <taxon>Cuscuteae</taxon>
        <taxon>Cuscuta</taxon>
        <taxon>Cuscuta subgen. Cuscuta</taxon>
    </lineage>
</organism>
<evidence type="ECO:0000256" key="5">
    <source>
        <dbReference type="ARBA" id="ARBA00023242"/>
    </source>
</evidence>
<evidence type="ECO:0000259" key="8">
    <source>
        <dbReference type="PROSITE" id="PS50016"/>
    </source>
</evidence>
<dbReference type="GO" id="GO:0008270">
    <property type="term" value="F:zinc ion binding"/>
    <property type="evidence" value="ECO:0007669"/>
    <property type="project" value="UniProtKB-KW"/>
</dbReference>
<dbReference type="GO" id="GO:0016747">
    <property type="term" value="F:acyltransferase activity, transferring groups other than amino-acyl groups"/>
    <property type="evidence" value="ECO:0007669"/>
    <property type="project" value="InterPro"/>
</dbReference>
<comment type="caution">
    <text evidence="11">The sequence shown here is derived from an EMBL/GenBank/DDBJ whole genome shotgun (WGS) entry which is preliminary data.</text>
</comment>
<feature type="domain" description="Phorbol-ester/DAG-type" evidence="9">
    <location>
        <begin position="595"/>
        <end position="650"/>
    </location>
</feature>
<keyword evidence="12" id="KW-1185">Reference proteome</keyword>
<keyword evidence="5" id="KW-0539">Nucleus</keyword>
<evidence type="ECO:0000259" key="9">
    <source>
        <dbReference type="PROSITE" id="PS50081"/>
    </source>
</evidence>
<feature type="compositionally biased region" description="Basic residues" evidence="7">
    <location>
        <begin position="414"/>
        <end position="428"/>
    </location>
</feature>
<dbReference type="CDD" id="cd04301">
    <property type="entry name" value="NAT_SF"/>
    <property type="match status" value="1"/>
</dbReference>
<evidence type="ECO:0008006" key="13">
    <source>
        <dbReference type="Google" id="ProtNLM"/>
    </source>
</evidence>
<dbReference type="InterPro" id="IPR032308">
    <property type="entry name" value="TDBD"/>
</dbReference>
<feature type="region of interest" description="Disordered" evidence="7">
    <location>
        <begin position="235"/>
        <end position="266"/>
    </location>
</feature>
<feature type="domain" description="N-acetyltransferase" evidence="10">
    <location>
        <begin position="722"/>
        <end position="866"/>
    </location>
</feature>
<evidence type="ECO:0000259" key="10">
    <source>
        <dbReference type="PROSITE" id="PS51186"/>
    </source>
</evidence>
<dbReference type="PROSITE" id="PS01359">
    <property type="entry name" value="ZF_PHD_1"/>
    <property type="match status" value="1"/>
</dbReference>
<dbReference type="SMART" id="SM00249">
    <property type="entry name" value="PHD"/>
    <property type="match status" value="2"/>
</dbReference>
<dbReference type="GO" id="GO:0005634">
    <property type="term" value="C:nucleus"/>
    <property type="evidence" value="ECO:0007669"/>
    <property type="project" value="UniProtKB-SubCell"/>
</dbReference>
<dbReference type="Proteomes" id="UP001152523">
    <property type="component" value="Unassembled WGS sequence"/>
</dbReference>
<evidence type="ECO:0000256" key="6">
    <source>
        <dbReference type="PROSITE-ProRule" id="PRU00146"/>
    </source>
</evidence>
<dbReference type="SUPFAM" id="SSF57903">
    <property type="entry name" value="FYVE/PHD zinc finger"/>
    <property type="match status" value="1"/>
</dbReference>
<sequence>MFRKEIIYDLHDDRFDGSLNVHQIFTKVFFDNSESKRKCNVTGNIKFERDDEKGNIGHGKSYCSKEAISRRKVHERKELSNTRPHLRSSLNSLGSLDAAVEVTSEIVTRHVVESYNKEVICGCYLQKLQNQLNRENEIAGKDALILKPSKFNEKDVVSKDIVSSVSLKNRATESHQANTIHLAQSKDKDSSFTELDESEFSRSKESPNVNIEFSESSLIAVSVVLNEDQSIHKKWSDQRVVHHDPKKRSLSSLDNDNRHSPKHRRLLKNDKDNCLLEVPVYLGNETLTLWGRTEAVINNRSSVNFGKRLYLCHEEESKEEFKEQALIKDVSLGAKSYPKMKVRKKSKLLSEIILTDPQQHDTVASNYKAGLSSRKGACKKSKPKKCKKLCVKDGGVSNSATVKNKASSSAKNRSFGKSKPLKKKRQQKGRCRLLLRGLKRGGGKQPLDGKWPAYAPRTVLSWLIHSGTISTNEVIQYREGPQGCFVVKDGSITREGILCKCCGEVLSISKFKSHAGCKLNHPSLNLFMETSNKPFIFCQLEAWLAEYKAKKPDPQAAQLNAMDQNDDSCGRCGEGGELICCDNCPSTFHQACLYAQELPEGSWYCSQCACRECGDVVKNTEVSAFTNAHKCIQCEHRYHEACLKQKGMECGVASDHWSCSDQCEKVYTHLKSLIGLPNQLSDGFSWTLLKCIPRDKNNHSVQQLPPFNAECNSKLAVALTIMEESFLPMVDPKTGIDMIPQVIYNRRSHLGRLDYCGFYTAVLEDDDIIVSVASIRIHGTKVAELPLIATCTKYRRKGMCRRLMNCIEEMLKSLKVAKLVLSAIPSLVDTWTMRFGFEPFEENDKRSLSDINMMVFPGSVWLKKSL</sequence>
<keyword evidence="3 6" id="KW-0863">Zinc-finger</keyword>
<dbReference type="InterPro" id="IPR019787">
    <property type="entry name" value="Znf_PHD-finger"/>
</dbReference>
<keyword evidence="4" id="KW-0862">Zinc</keyword>
<dbReference type="PROSITE" id="PS50016">
    <property type="entry name" value="ZF_PHD_2"/>
    <property type="match status" value="1"/>
</dbReference>
<gene>
    <name evidence="11" type="ORF">CEPIT_LOCUS40549</name>
</gene>
<evidence type="ECO:0000256" key="1">
    <source>
        <dbReference type="ARBA" id="ARBA00004123"/>
    </source>
</evidence>
<dbReference type="Pfam" id="PF16135">
    <property type="entry name" value="TDBD"/>
    <property type="match status" value="1"/>
</dbReference>
<dbReference type="PROSITE" id="PS50081">
    <property type="entry name" value="ZF_DAG_PE_2"/>
    <property type="match status" value="1"/>
</dbReference>
<evidence type="ECO:0000313" key="11">
    <source>
        <dbReference type="EMBL" id="CAH9143284.1"/>
    </source>
</evidence>
<dbReference type="InterPro" id="IPR001965">
    <property type="entry name" value="Znf_PHD"/>
</dbReference>
<evidence type="ECO:0000313" key="12">
    <source>
        <dbReference type="Proteomes" id="UP001152523"/>
    </source>
</evidence>
<evidence type="ECO:0000256" key="4">
    <source>
        <dbReference type="ARBA" id="ARBA00022833"/>
    </source>
</evidence>
<dbReference type="Gene3D" id="3.30.40.10">
    <property type="entry name" value="Zinc/RING finger domain, C3HC4 (zinc finger)"/>
    <property type="match status" value="1"/>
</dbReference>
<evidence type="ECO:0000256" key="7">
    <source>
        <dbReference type="SAM" id="MobiDB-lite"/>
    </source>
</evidence>
<protein>
    <recommendedName>
        <fullName evidence="13">Histone acetyltransferase</fullName>
    </recommendedName>
</protein>
<dbReference type="PROSITE" id="PS51186">
    <property type="entry name" value="GNAT"/>
    <property type="match status" value="1"/>
</dbReference>